<protein>
    <submittedName>
        <fullName evidence="2">Uncharacterized protein</fullName>
    </submittedName>
</protein>
<gene>
    <name evidence="2" type="ORF">B0H16DRAFT_1740340</name>
</gene>
<dbReference type="EMBL" id="JARKIB010000271">
    <property type="protein sequence ID" value="KAJ7717883.1"/>
    <property type="molecule type" value="Genomic_DNA"/>
</dbReference>
<comment type="caution">
    <text evidence="2">The sequence shown here is derived from an EMBL/GenBank/DDBJ whole genome shotgun (WGS) entry which is preliminary data.</text>
</comment>
<accession>A0AAD7HDF4</accession>
<dbReference type="Proteomes" id="UP001215598">
    <property type="component" value="Unassembled WGS sequence"/>
</dbReference>
<feature type="region of interest" description="Disordered" evidence="1">
    <location>
        <begin position="88"/>
        <end position="112"/>
    </location>
</feature>
<sequence length="569" mass="62680">MTPVLLTPELKARLAEIKGGRIGLLTREPLLVLAEALGVSFEATGKNKTNVPDLKKRVTEALLNNPSLAMAEDFQKFVFYPRGTGASAVTKNSPDKASADSAQNTADQGPATGAHKKLLENVSNTAPPPQYRPLVVGTKAEVVMEKFANSDESRSTSSLGNAFDNIGGEDFGGEEAIDDILGEDVEGGNGDDGHMGDPATPINDEKGVAQAVKTRLEIDDIPIVVQFQGPERREVWIPKSQRSQISLIQAPDASGYFASLKQLLPVALAQDSPLKKDSKARLTIIGPLGARLKLGTVDQFDGENVPEALELNTVNQYKLKPIEGGLLCDVFYEPKDTSTEFSAHTSGGGGGGVVSDGASGLQNLLGPESKPLELAQQRAAARIAQDDEQDDPFVRFLRGILKGPAKKRPVLTKIKEMKARYRERIDATKDMKERWGDGANFLVPEDNTTGFAGYRFQTKQIQLALRINHTTAHNDDKLFRYTTLRDDHTGKAEAYVEEDQHAKLFDSMSVADWRKYFEDAKRDKERSDRREAEQEDRKRKRKEEKSAEKKEKKRRRARHSSEQLDEEGA</sequence>
<organism evidence="2 3">
    <name type="scientific">Mycena metata</name>
    <dbReference type="NCBI Taxonomy" id="1033252"/>
    <lineage>
        <taxon>Eukaryota</taxon>
        <taxon>Fungi</taxon>
        <taxon>Dikarya</taxon>
        <taxon>Basidiomycota</taxon>
        <taxon>Agaricomycotina</taxon>
        <taxon>Agaricomycetes</taxon>
        <taxon>Agaricomycetidae</taxon>
        <taxon>Agaricales</taxon>
        <taxon>Marasmiineae</taxon>
        <taxon>Mycenaceae</taxon>
        <taxon>Mycena</taxon>
    </lineage>
</organism>
<evidence type="ECO:0000313" key="3">
    <source>
        <dbReference type="Proteomes" id="UP001215598"/>
    </source>
</evidence>
<dbReference type="AlphaFoldDB" id="A0AAD7HDF4"/>
<keyword evidence="3" id="KW-1185">Reference proteome</keyword>
<evidence type="ECO:0000313" key="2">
    <source>
        <dbReference type="EMBL" id="KAJ7717883.1"/>
    </source>
</evidence>
<evidence type="ECO:0000256" key="1">
    <source>
        <dbReference type="SAM" id="MobiDB-lite"/>
    </source>
</evidence>
<feature type="region of interest" description="Disordered" evidence="1">
    <location>
        <begin position="520"/>
        <end position="569"/>
    </location>
</feature>
<feature type="compositionally biased region" description="Basic and acidic residues" evidence="1">
    <location>
        <begin position="520"/>
        <end position="550"/>
    </location>
</feature>
<proteinExistence type="predicted"/>
<name>A0AAD7HDF4_9AGAR</name>
<reference evidence="2" key="1">
    <citation type="submission" date="2023-03" db="EMBL/GenBank/DDBJ databases">
        <title>Massive genome expansion in bonnet fungi (Mycena s.s.) driven by repeated elements and novel gene families across ecological guilds.</title>
        <authorList>
            <consortium name="Lawrence Berkeley National Laboratory"/>
            <person name="Harder C.B."/>
            <person name="Miyauchi S."/>
            <person name="Viragh M."/>
            <person name="Kuo A."/>
            <person name="Thoen E."/>
            <person name="Andreopoulos B."/>
            <person name="Lu D."/>
            <person name="Skrede I."/>
            <person name="Drula E."/>
            <person name="Henrissat B."/>
            <person name="Morin E."/>
            <person name="Kohler A."/>
            <person name="Barry K."/>
            <person name="LaButti K."/>
            <person name="Morin E."/>
            <person name="Salamov A."/>
            <person name="Lipzen A."/>
            <person name="Mereny Z."/>
            <person name="Hegedus B."/>
            <person name="Baldrian P."/>
            <person name="Stursova M."/>
            <person name="Weitz H."/>
            <person name="Taylor A."/>
            <person name="Grigoriev I.V."/>
            <person name="Nagy L.G."/>
            <person name="Martin F."/>
            <person name="Kauserud H."/>
        </authorList>
    </citation>
    <scope>NUCLEOTIDE SEQUENCE</scope>
    <source>
        <strain evidence="2">CBHHK182m</strain>
    </source>
</reference>